<proteinExistence type="predicted"/>
<protein>
    <recommendedName>
        <fullName evidence="4">Secreted protein</fullName>
    </recommendedName>
</protein>
<feature type="chain" id="PRO_5026783694" description="Secreted protein" evidence="1">
    <location>
        <begin position="31"/>
        <end position="77"/>
    </location>
</feature>
<evidence type="ECO:0000313" key="2">
    <source>
        <dbReference type="EMBL" id="VTR91074.1"/>
    </source>
</evidence>
<name>A0A6P2CTQ3_9BACT</name>
<dbReference type="EMBL" id="LR593886">
    <property type="protein sequence ID" value="VTR91074.1"/>
    <property type="molecule type" value="Genomic_DNA"/>
</dbReference>
<accession>A0A6P2CTQ3</accession>
<keyword evidence="1" id="KW-0732">Signal</keyword>
<dbReference type="AlphaFoldDB" id="A0A6P2CTQ3"/>
<organism evidence="2 3">
    <name type="scientific">Gemmata massiliana</name>
    <dbReference type="NCBI Taxonomy" id="1210884"/>
    <lineage>
        <taxon>Bacteria</taxon>
        <taxon>Pseudomonadati</taxon>
        <taxon>Planctomycetota</taxon>
        <taxon>Planctomycetia</taxon>
        <taxon>Gemmatales</taxon>
        <taxon>Gemmataceae</taxon>
        <taxon>Gemmata</taxon>
    </lineage>
</organism>
<evidence type="ECO:0008006" key="4">
    <source>
        <dbReference type="Google" id="ProtNLM"/>
    </source>
</evidence>
<dbReference type="KEGG" id="gms:SOIL9_66400"/>
<reference evidence="2 3" key="1">
    <citation type="submission" date="2019-05" db="EMBL/GenBank/DDBJ databases">
        <authorList>
            <consortium name="Science for Life Laboratories"/>
        </authorList>
    </citation>
    <scope>NUCLEOTIDE SEQUENCE [LARGE SCALE GENOMIC DNA]</scope>
    <source>
        <strain evidence="2">Soil9</strain>
    </source>
</reference>
<feature type="signal peptide" evidence="1">
    <location>
        <begin position="1"/>
        <end position="30"/>
    </location>
</feature>
<dbReference type="Proteomes" id="UP000464178">
    <property type="component" value="Chromosome"/>
</dbReference>
<gene>
    <name evidence="2" type="ORF">SOIL9_66400</name>
</gene>
<sequence length="77" mass="7995">MAKLFSNLSRLFGAGFIAAVVAATATKAVADPVSTDPPSTGVACWPGDGTSCNDGYCLFDTCRAVQKGFPPYGYCCY</sequence>
<evidence type="ECO:0000256" key="1">
    <source>
        <dbReference type="SAM" id="SignalP"/>
    </source>
</evidence>
<keyword evidence="3" id="KW-1185">Reference proteome</keyword>
<evidence type="ECO:0000313" key="3">
    <source>
        <dbReference type="Proteomes" id="UP000464178"/>
    </source>
</evidence>